<proteinExistence type="predicted"/>
<dbReference type="InterPro" id="IPR050194">
    <property type="entry name" value="Glycosyltransferase_grp1"/>
</dbReference>
<keyword evidence="3" id="KW-1185">Reference proteome</keyword>
<dbReference type="InterPro" id="IPR001296">
    <property type="entry name" value="Glyco_trans_1"/>
</dbReference>
<dbReference type="SUPFAM" id="SSF53756">
    <property type="entry name" value="UDP-Glycosyltransferase/glycogen phosphorylase"/>
    <property type="match status" value="1"/>
</dbReference>
<name>A0A5C6YMT5_9FLAO</name>
<dbReference type="CDD" id="cd03801">
    <property type="entry name" value="GT4_PimA-like"/>
    <property type="match status" value="1"/>
</dbReference>
<dbReference type="EMBL" id="VORU01000010">
    <property type="protein sequence ID" value="TXD68593.1"/>
    <property type="molecule type" value="Genomic_DNA"/>
</dbReference>
<dbReference type="PANTHER" id="PTHR45947:SF3">
    <property type="entry name" value="SULFOQUINOVOSYL TRANSFERASE SQD2"/>
    <property type="match status" value="1"/>
</dbReference>
<dbReference type="Gene3D" id="3.40.50.2000">
    <property type="entry name" value="Glycogen Phosphorylase B"/>
    <property type="match status" value="2"/>
</dbReference>
<dbReference type="OrthoDB" id="9806653at2"/>
<dbReference type="PANTHER" id="PTHR45947">
    <property type="entry name" value="SULFOQUINOVOSYL TRANSFERASE SQD2"/>
    <property type="match status" value="1"/>
</dbReference>
<organism evidence="2 3">
    <name type="scientific">Aequorivita lipolytica</name>
    <dbReference type="NCBI Taxonomy" id="153267"/>
    <lineage>
        <taxon>Bacteria</taxon>
        <taxon>Pseudomonadati</taxon>
        <taxon>Bacteroidota</taxon>
        <taxon>Flavobacteriia</taxon>
        <taxon>Flavobacteriales</taxon>
        <taxon>Flavobacteriaceae</taxon>
        <taxon>Aequorivita</taxon>
    </lineage>
</organism>
<accession>A0A5C6YMT5</accession>
<dbReference type="GO" id="GO:0016758">
    <property type="term" value="F:hexosyltransferase activity"/>
    <property type="evidence" value="ECO:0007669"/>
    <property type="project" value="TreeGrafter"/>
</dbReference>
<comment type="caution">
    <text evidence="2">The sequence shown here is derived from an EMBL/GenBank/DDBJ whole genome shotgun (WGS) entry which is preliminary data.</text>
</comment>
<dbReference type="Proteomes" id="UP000321945">
    <property type="component" value="Unassembled WGS sequence"/>
</dbReference>
<reference evidence="2 3" key="1">
    <citation type="submission" date="2019-08" db="EMBL/GenBank/DDBJ databases">
        <title>Genome of Aequorivita lipolytica Y10-2 (type strain).</title>
        <authorList>
            <person name="Bowman J.P."/>
        </authorList>
    </citation>
    <scope>NUCLEOTIDE SEQUENCE [LARGE SCALE GENOMIC DNA]</scope>
    <source>
        <strain evidence="2 3">Y10-2</strain>
    </source>
</reference>
<sequence>MKKINFISNQDLNVTSGGWSGINFNIHRELEKHLKVNYVGPINPPVNLLEKSHSKLYRTLGLRGKFNFFSESRLQKIDTEVKKKLEKADYNLFFGQTAWLKCNYNVPYGVYLDADFITYLKIFSKIETFNKKDIDRIAKQEEKWLQNATHIFVGSQWAWDEMVKVYSLNESQKHVVYTGGNVEMPVKDKYDGGYNFVFISLNFEKKGGHICVGAFKRIRKRYPSATLKIMGEKPPNEVLEEPGIKYVGLLKKTDAEDLKKFKDILSKAFLLVHPTKMDTMGAVLIEAGYFGCPSIAPRSFGIPELVKHDETGIIIENPFTAEDFATEIEKLLKDKKKYLQMRANAWVYTRNEMTWEAIGHKINKQIMG</sequence>
<protein>
    <submittedName>
        <fullName evidence="2">Glycosyltransferase family 4 protein</fullName>
    </submittedName>
</protein>
<dbReference type="AlphaFoldDB" id="A0A5C6YMT5"/>
<gene>
    <name evidence="2" type="ORF">ESV24_11820</name>
</gene>
<evidence type="ECO:0000313" key="2">
    <source>
        <dbReference type="EMBL" id="TXD68593.1"/>
    </source>
</evidence>
<dbReference type="Pfam" id="PF00534">
    <property type="entry name" value="Glycos_transf_1"/>
    <property type="match status" value="1"/>
</dbReference>
<keyword evidence="2" id="KW-0808">Transferase</keyword>
<evidence type="ECO:0000259" key="1">
    <source>
        <dbReference type="Pfam" id="PF00534"/>
    </source>
</evidence>
<evidence type="ECO:0000313" key="3">
    <source>
        <dbReference type="Proteomes" id="UP000321945"/>
    </source>
</evidence>
<feature type="domain" description="Glycosyl transferase family 1" evidence="1">
    <location>
        <begin position="188"/>
        <end position="345"/>
    </location>
</feature>
<dbReference type="RefSeq" id="WP_111816595.1">
    <property type="nucleotide sequence ID" value="NZ_CBCRZQ010000009.1"/>
</dbReference>